<dbReference type="Proteomes" id="UP000003163">
    <property type="component" value="Unassembled WGS sequence"/>
</dbReference>
<keyword evidence="3" id="KW-1185">Reference proteome</keyword>
<dbReference type="VEuPathDB" id="MicrosporidiaDB:EDEG_02802"/>
<proteinExistence type="predicted"/>
<dbReference type="HOGENOM" id="CLU_997562_0_0_1"/>
<dbReference type="InParanoid" id="J9D4R8"/>
<organism evidence="2 3">
    <name type="scientific">Edhazardia aedis (strain USNM 41457)</name>
    <name type="common">Microsporidian parasite</name>
    <dbReference type="NCBI Taxonomy" id="1003232"/>
    <lineage>
        <taxon>Eukaryota</taxon>
        <taxon>Fungi</taxon>
        <taxon>Fungi incertae sedis</taxon>
        <taxon>Microsporidia</taxon>
        <taxon>Edhazardia</taxon>
    </lineage>
</organism>
<accession>J9D4R8</accession>
<comment type="caution">
    <text evidence="2">The sequence shown here is derived from an EMBL/GenBank/DDBJ whole genome shotgun (WGS) entry which is preliminary data.</text>
</comment>
<name>J9D4R8_EDHAE</name>
<evidence type="ECO:0000313" key="3">
    <source>
        <dbReference type="Proteomes" id="UP000003163"/>
    </source>
</evidence>
<feature type="signal peptide" evidence="1">
    <location>
        <begin position="1"/>
        <end position="19"/>
    </location>
</feature>
<keyword evidence="1" id="KW-0732">Signal</keyword>
<gene>
    <name evidence="2" type="ORF">EDEG_02802</name>
</gene>
<dbReference type="AlphaFoldDB" id="J9D4R8"/>
<evidence type="ECO:0000313" key="2">
    <source>
        <dbReference type="EMBL" id="EJW02806.1"/>
    </source>
</evidence>
<protein>
    <submittedName>
        <fullName evidence="2">Uncharacterized protein</fullName>
    </submittedName>
</protein>
<feature type="chain" id="PRO_5003821319" evidence="1">
    <location>
        <begin position="20"/>
        <end position="279"/>
    </location>
</feature>
<evidence type="ECO:0000256" key="1">
    <source>
        <dbReference type="SAM" id="SignalP"/>
    </source>
</evidence>
<reference evidence="2 3" key="1">
    <citation type="submission" date="2011-08" db="EMBL/GenBank/DDBJ databases">
        <authorList>
            <person name="Liu Z.J."/>
            <person name="Shi F.L."/>
            <person name="Lu J.Q."/>
            <person name="Li M."/>
            <person name="Wang Z.L."/>
        </authorList>
    </citation>
    <scope>NUCLEOTIDE SEQUENCE [LARGE SCALE GENOMIC DNA]</scope>
    <source>
        <strain evidence="2 3">USNM 41457</strain>
    </source>
</reference>
<reference evidence="3" key="2">
    <citation type="submission" date="2015-07" db="EMBL/GenBank/DDBJ databases">
        <title>Contrasting host-pathogen interactions and genome evolution in two generalist and specialist microsporidian pathogens of mosquitoes.</title>
        <authorList>
            <consortium name="The Broad Institute Genomics Platform"/>
            <consortium name="The Broad Institute Genome Sequencing Center for Infectious Disease"/>
            <person name="Cuomo C.A."/>
            <person name="Sanscrainte N.D."/>
            <person name="Goldberg J.M."/>
            <person name="Heiman D."/>
            <person name="Young S."/>
            <person name="Zeng Q."/>
            <person name="Becnel J.J."/>
            <person name="Birren B.W."/>
        </authorList>
    </citation>
    <scope>NUCLEOTIDE SEQUENCE [LARGE SCALE GENOMIC DNA]</scope>
    <source>
        <strain evidence="3">USNM 41457</strain>
    </source>
</reference>
<dbReference type="EMBL" id="AFBI03000055">
    <property type="protein sequence ID" value="EJW02806.1"/>
    <property type="molecule type" value="Genomic_DNA"/>
</dbReference>
<sequence>MSTKILILHSITILASLQSENNQSNPNLLQRNTNRSQSQKDELPSVIFVKNQIGTYTEFYPAIFNASFPQNIMYFPLISSCLNTSHVTIKINGTERPLDALYPIIKSLNPLKIDYLPVFFENLSMPSYYIYSSEKSSQNTLSANPYKIQIQKIFLSKNFELQPIQDNQVTQFEKVFFCVNLSTNQPQIIDIHSQENHFAKTINLSDHILFSSNPATIAIQPLNYNQLRSKHKDLSNEQLQQSITSSSRIGFPAQFNDMSTVVNPAENTLQENVVSSTSM</sequence>